<evidence type="ECO:0000313" key="3">
    <source>
        <dbReference type="Proteomes" id="UP000093985"/>
    </source>
</evidence>
<dbReference type="EMBL" id="LZIN01000019">
    <property type="protein sequence ID" value="OBG08998.1"/>
    <property type="molecule type" value="Genomic_DNA"/>
</dbReference>
<organism evidence="2 3">
    <name type="scientific">Mycolicibacter sinensis (strain JDM601)</name>
    <name type="common">Mycobacterium sinense</name>
    <dbReference type="NCBI Taxonomy" id="875328"/>
    <lineage>
        <taxon>Bacteria</taxon>
        <taxon>Bacillati</taxon>
        <taxon>Actinomycetota</taxon>
        <taxon>Actinomycetes</taxon>
        <taxon>Mycobacteriales</taxon>
        <taxon>Mycobacteriaceae</taxon>
        <taxon>Mycolicibacter</taxon>
    </lineage>
</organism>
<dbReference type="InterPro" id="IPR001753">
    <property type="entry name" value="Enoyl-CoA_hydra/iso"/>
</dbReference>
<dbReference type="Gene3D" id="3.90.226.10">
    <property type="entry name" value="2-enoyl-CoA Hydratase, Chain A, domain 1"/>
    <property type="match status" value="1"/>
</dbReference>
<name>A0A1A2EU46_MYCSD</name>
<gene>
    <name evidence="2" type="ORF">A5771_01945</name>
</gene>
<dbReference type="OrthoDB" id="5183239at2"/>
<comment type="caution">
    <text evidence="2">The sequence shown here is derived from an EMBL/GenBank/DDBJ whole genome shotgun (WGS) entry which is preliminary data.</text>
</comment>
<dbReference type="PANTHER" id="PTHR11941">
    <property type="entry name" value="ENOYL-COA HYDRATASE-RELATED"/>
    <property type="match status" value="1"/>
</dbReference>
<proteinExistence type="predicted"/>
<dbReference type="InterPro" id="IPR029045">
    <property type="entry name" value="ClpP/crotonase-like_dom_sf"/>
</dbReference>
<dbReference type="Proteomes" id="UP000093985">
    <property type="component" value="Unassembled WGS sequence"/>
</dbReference>
<dbReference type="PANTHER" id="PTHR11941:SF54">
    <property type="entry name" value="ENOYL-COA HYDRATASE, MITOCHONDRIAL"/>
    <property type="match status" value="1"/>
</dbReference>
<dbReference type="GO" id="GO:0003824">
    <property type="term" value="F:catalytic activity"/>
    <property type="evidence" value="ECO:0007669"/>
    <property type="project" value="UniProtKB-ARBA"/>
</dbReference>
<accession>A0A1A2EU46</accession>
<sequence>MESQQATTLAVAAEGARGSITLNRPDKLNPLSTVTLQELVAAARWFDARPAVKVVVVAGNGRAFSAGADLAAFAAAADGAAAMREAADAGRRMAEAIEAMRAVTVARLHGHCVGGGVVLAAACDLRVAAEDTRFSIPEVDLGIPLAWGGIPRLVREIGPALTKELVMTCRPFDAAEAKAAGFVNGVVPEADLDAEVDALVENLVGKSALTLCGTKRQVNAVSEGMVATARSWNDADALVTALHDPESQAGARAYLERMSRR</sequence>
<dbReference type="SUPFAM" id="SSF52096">
    <property type="entry name" value="ClpP/crotonase"/>
    <property type="match status" value="1"/>
</dbReference>
<evidence type="ECO:0000313" key="2">
    <source>
        <dbReference type="EMBL" id="OBG08998.1"/>
    </source>
</evidence>
<dbReference type="RefSeq" id="WP_064853812.1">
    <property type="nucleotide sequence ID" value="NZ_LZIM01000083.1"/>
</dbReference>
<dbReference type="Pfam" id="PF00378">
    <property type="entry name" value="ECH_1"/>
    <property type="match status" value="1"/>
</dbReference>
<dbReference type="AlphaFoldDB" id="A0A1A2EU46"/>
<keyword evidence="1" id="KW-0443">Lipid metabolism</keyword>
<dbReference type="CDD" id="cd06558">
    <property type="entry name" value="crotonase-like"/>
    <property type="match status" value="1"/>
</dbReference>
<protein>
    <submittedName>
        <fullName evidence="2">Enoyl-CoA hydratase</fullName>
    </submittedName>
</protein>
<evidence type="ECO:0000256" key="1">
    <source>
        <dbReference type="ARBA" id="ARBA00023098"/>
    </source>
</evidence>
<reference evidence="3" key="1">
    <citation type="submission" date="2016-06" db="EMBL/GenBank/DDBJ databases">
        <authorList>
            <person name="Sutton G."/>
            <person name="Brinkac L."/>
            <person name="Sanka R."/>
            <person name="Adams M."/>
            <person name="Lau E."/>
            <person name="Mehaffy C."/>
            <person name="Tameris M."/>
            <person name="Hatherill M."/>
            <person name="Hanekom W."/>
            <person name="Mahomed H."/>
            <person name="Mcshane H."/>
        </authorList>
    </citation>
    <scope>NUCLEOTIDE SEQUENCE [LARGE SCALE GENOMIC DNA]</scope>
    <source>
        <strain evidence="3">852014-51077_SCH5608930-a</strain>
    </source>
</reference>
<dbReference type="GO" id="GO:0006635">
    <property type="term" value="P:fatty acid beta-oxidation"/>
    <property type="evidence" value="ECO:0007669"/>
    <property type="project" value="TreeGrafter"/>
</dbReference>